<feature type="domain" description="Peptidase M56" evidence="2">
    <location>
        <begin position="148"/>
        <end position="251"/>
    </location>
</feature>
<organism evidence="3 4">
    <name type="scientific">Winogradskyella litorisediminis</name>
    <dbReference type="NCBI Taxonomy" id="1156618"/>
    <lineage>
        <taxon>Bacteria</taxon>
        <taxon>Pseudomonadati</taxon>
        <taxon>Bacteroidota</taxon>
        <taxon>Flavobacteriia</taxon>
        <taxon>Flavobacteriales</taxon>
        <taxon>Flavobacteriaceae</taxon>
        <taxon>Winogradskyella</taxon>
    </lineage>
</organism>
<accession>A0ABW3NAR5</accession>
<dbReference type="Proteomes" id="UP001597013">
    <property type="component" value="Unassembled WGS sequence"/>
</dbReference>
<dbReference type="InterPro" id="IPR008756">
    <property type="entry name" value="Peptidase_M56"/>
</dbReference>
<dbReference type="CDD" id="cd07341">
    <property type="entry name" value="M56_BlaR1_MecR1_like"/>
    <property type="match status" value="1"/>
</dbReference>
<evidence type="ECO:0000259" key="2">
    <source>
        <dbReference type="Pfam" id="PF05569"/>
    </source>
</evidence>
<keyword evidence="4" id="KW-1185">Reference proteome</keyword>
<proteinExistence type="predicted"/>
<feature type="transmembrane region" description="Helical" evidence="1">
    <location>
        <begin position="34"/>
        <end position="54"/>
    </location>
</feature>
<dbReference type="Gene3D" id="2.170.130.10">
    <property type="entry name" value="TonB-dependent receptor, plug domain"/>
    <property type="match status" value="3"/>
</dbReference>
<evidence type="ECO:0000313" key="3">
    <source>
        <dbReference type="EMBL" id="MFD1063998.1"/>
    </source>
</evidence>
<dbReference type="EMBL" id="JBHTJL010000016">
    <property type="protein sequence ID" value="MFD1063998.1"/>
    <property type="molecule type" value="Genomic_DNA"/>
</dbReference>
<reference evidence="4" key="1">
    <citation type="journal article" date="2019" name="Int. J. Syst. Evol. Microbiol.">
        <title>The Global Catalogue of Microorganisms (GCM) 10K type strain sequencing project: providing services to taxonomists for standard genome sequencing and annotation.</title>
        <authorList>
            <consortium name="The Broad Institute Genomics Platform"/>
            <consortium name="The Broad Institute Genome Sequencing Center for Infectious Disease"/>
            <person name="Wu L."/>
            <person name="Ma J."/>
        </authorList>
    </citation>
    <scope>NUCLEOTIDE SEQUENCE [LARGE SCALE GENOMIC DNA]</scope>
    <source>
        <strain evidence="4">CCUG 62215</strain>
    </source>
</reference>
<dbReference type="SUPFAM" id="SSF56935">
    <property type="entry name" value="Porins"/>
    <property type="match status" value="1"/>
</dbReference>
<protein>
    <submittedName>
        <fullName evidence="3">M56 family metallopeptidase</fullName>
    </submittedName>
</protein>
<dbReference type="InterPro" id="IPR037066">
    <property type="entry name" value="Plug_dom_sf"/>
</dbReference>
<dbReference type="PANTHER" id="PTHR34978:SF3">
    <property type="entry name" value="SLR0241 PROTEIN"/>
    <property type="match status" value="1"/>
</dbReference>
<dbReference type="RefSeq" id="WP_386131845.1">
    <property type="nucleotide sequence ID" value="NZ_JBHTJL010000016.1"/>
</dbReference>
<feature type="transmembrane region" description="Helical" evidence="1">
    <location>
        <begin position="90"/>
        <end position="115"/>
    </location>
</feature>
<keyword evidence="1" id="KW-1133">Transmembrane helix</keyword>
<keyword evidence="1" id="KW-0812">Transmembrane</keyword>
<dbReference type="InterPro" id="IPR052173">
    <property type="entry name" value="Beta-lactam_resp_regulator"/>
</dbReference>
<dbReference type="PANTHER" id="PTHR34978">
    <property type="entry name" value="POSSIBLE SENSOR-TRANSDUCER PROTEIN BLAR"/>
    <property type="match status" value="1"/>
</dbReference>
<dbReference type="Pfam" id="PF05569">
    <property type="entry name" value="Peptidase_M56"/>
    <property type="match status" value="1"/>
</dbReference>
<evidence type="ECO:0000313" key="4">
    <source>
        <dbReference type="Proteomes" id="UP001597013"/>
    </source>
</evidence>
<name>A0ABW3NAR5_9FLAO</name>
<gene>
    <name evidence="3" type="ORF">ACFQ1Q_12140</name>
</gene>
<comment type="caution">
    <text evidence="3">The sequence shown here is derived from an EMBL/GenBank/DDBJ whole genome shotgun (WGS) entry which is preliminary data.</text>
</comment>
<feature type="transmembrane region" description="Helical" evidence="1">
    <location>
        <begin position="124"/>
        <end position="145"/>
    </location>
</feature>
<keyword evidence="1" id="KW-0472">Membrane</keyword>
<evidence type="ECO:0000256" key="1">
    <source>
        <dbReference type="SAM" id="Phobius"/>
    </source>
</evidence>
<sequence length="806" mass="91415">MEYLLKSSALFLLMYLGYSLFLKKETFFSHNRWYLLFGIFTVIVLPLIEIPVYIPVEVSATEQSLLQFTYIPTEIAETEKPFNWLQLATYVYLAGVLIFLLQFLLQFGSLLLLLLKNSKNKDGIYTYVIVKSSISPFSFFKWIVYNPNSFSDKELQLILNHEKVHVRQWHSVDILVSRLACVAFWFNPICWLYHKSIQQNLEYIADSETQNISNSIKDYQALLLKTSIGKKDINLTSNFYNSLIKKRIIMLQKNRSNSVNRWKSALVIPFFILFLMSFNTKEVYVEQQIVEDQQNFFQTSSTEIYFTPETTDESFQKIKKNLKEQGVSMTIKKKKRNAQGLLTNLNITFEYEGNSTNYAVKDKSGIAPFYFRKKSDGSMSVGAAEIIEVVETPEVIEIIEVVEEPEIIEVIEEDSDDKTKKSNVIVKLNENSKRKNNNTFIIKTDSTKAKNTFVYRKSDATEPIYIINGKVATKKELEKVKPTVIDRVNVLKGKKATVKYGDKGKDGVVEIITKDKAAKSSSWGVTAAENKSFPESTKKQLLEFTAGDKNPMIVIDGKKATKKDVDKLDYNQIKSIAIIKGDEAIKTYGKEAKDGVVIISSKKDEPWKIETRVNKVEFLPSSTIEEAEAYIESNDKPLIVINNEILGNVDVSKLDAEIIKEVSVVKGEKAFDMYGEKAENGAIIIITKDTKESLEKLKNPEYKVEISSVGYYDETNPKENGTSYFISKITPDSVIDKHVSQLKSIGITAKVSKLKRNKSGEIVKIKISLKDDNGNASSAVFENTNGIPTINFGKQGNNLVVSSKKL</sequence>
<feature type="transmembrane region" description="Helical" evidence="1">
    <location>
        <begin position="6"/>
        <end position="22"/>
    </location>
</feature>